<evidence type="ECO:0000256" key="7">
    <source>
        <dbReference type="ARBA" id="ARBA00022989"/>
    </source>
</evidence>
<organism evidence="13 14">
    <name type="scientific">Rhizopus delemar</name>
    <dbReference type="NCBI Taxonomy" id="936053"/>
    <lineage>
        <taxon>Eukaryota</taxon>
        <taxon>Fungi</taxon>
        <taxon>Fungi incertae sedis</taxon>
        <taxon>Mucoromycota</taxon>
        <taxon>Mucoromycotina</taxon>
        <taxon>Mucoromycetes</taxon>
        <taxon>Mucorales</taxon>
        <taxon>Mucorineae</taxon>
        <taxon>Rhizopodaceae</taxon>
        <taxon>Rhizopus</taxon>
    </lineage>
</organism>
<dbReference type="InterPro" id="IPR032816">
    <property type="entry name" value="VTT_dom"/>
</dbReference>
<protein>
    <recommendedName>
        <fullName evidence="4">Golgi apparatus membrane protein TVP38</fullName>
    </recommendedName>
    <alternativeName>
        <fullName evidence="5">Golgi apparatus membrane protein tvp38</fullName>
    </alternativeName>
</protein>
<comment type="subcellular location">
    <subcellularLocation>
        <location evidence="2">Golgi apparatus membrane</location>
        <topology evidence="2">Multi-pass membrane protein</topology>
    </subcellularLocation>
</comment>
<keyword evidence="6 11" id="KW-0812">Transmembrane</keyword>
<feature type="transmembrane region" description="Helical" evidence="11">
    <location>
        <begin position="88"/>
        <end position="107"/>
    </location>
</feature>
<feature type="transmembrane region" description="Helical" evidence="11">
    <location>
        <begin position="127"/>
        <end position="148"/>
    </location>
</feature>
<dbReference type="GO" id="GO:0000022">
    <property type="term" value="P:mitotic spindle elongation"/>
    <property type="evidence" value="ECO:0007669"/>
    <property type="project" value="TreeGrafter"/>
</dbReference>
<evidence type="ECO:0000256" key="3">
    <source>
        <dbReference type="ARBA" id="ARBA00008640"/>
    </source>
</evidence>
<evidence type="ECO:0000256" key="11">
    <source>
        <dbReference type="SAM" id="Phobius"/>
    </source>
</evidence>
<dbReference type="GO" id="GO:0016192">
    <property type="term" value="P:vesicle-mediated transport"/>
    <property type="evidence" value="ECO:0007669"/>
    <property type="project" value="TreeGrafter"/>
</dbReference>
<evidence type="ECO:0000256" key="6">
    <source>
        <dbReference type="ARBA" id="ARBA00022692"/>
    </source>
</evidence>
<reference evidence="13 14" key="1">
    <citation type="journal article" date="2020" name="Microb. Genom.">
        <title>Genetic diversity of clinical and environmental Mucorales isolates obtained from an investigation of mucormycosis cases among solid organ transplant recipients.</title>
        <authorList>
            <person name="Nguyen M.H."/>
            <person name="Kaul D."/>
            <person name="Muto C."/>
            <person name="Cheng S.J."/>
            <person name="Richter R.A."/>
            <person name="Bruno V.M."/>
            <person name="Liu G."/>
            <person name="Beyhan S."/>
            <person name="Sundermann A.J."/>
            <person name="Mounaud S."/>
            <person name="Pasculle A.W."/>
            <person name="Nierman W.C."/>
            <person name="Driscoll E."/>
            <person name="Cumbie R."/>
            <person name="Clancy C.J."/>
            <person name="Dupont C.L."/>
        </authorList>
    </citation>
    <scope>NUCLEOTIDE SEQUENCE [LARGE SCALE GENOMIC DNA]</scope>
    <source>
        <strain evidence="13 14">GL24</strain>
    </source>
</reference>
<dbReference type="PANTHER" id="PTHR47549:SF1">
    <property type="entry name" value="GOLGI APPARATUS MEMBRANE PROTEIN TVP38"/>
    <property type="match status" value="1"/>
</dbReference>
<feature type="domain" description="VTT" evidence="12">
    <location>
        <begin position="109"/>
        <end position="223"/>
    </location>
</feature>
<feature type="transmembrane region" description="Helical" evidence="11">
    <location>
        <begin position="48"/>
        <end position="68"/>
    </location>
</feature>
<evidence type="ECO:0000256" key="4">
    <source>
        <dbReference type="ARBA" id="ARBA00013533"/>
    </source>
</evidence>
<evidence type="ECO:0000256" key="5">
    <source>
        <dbReference type="ARBA" id="ARBA00020673"/>
    </source>
</evidence>
<keyword evidence="14" id="KW-1185">Reference proteome</keyword>
<evidence type="ECO:0000256" key="1">
    <source>
        <dbReference type="ARBA" id="ARBA00002978"/>
    </source>
</evidence>
<keyword evidence="9 11" id="KW-0472">Membrane</keyword>
<dbReference type="EMBL" id="JAANIU010002038">
    <property type="protein sequence ID" value="KAG1565634.1"/>
    <property type="molecule type" value="Genomic_DNA"/>
</dbReference>
<evidence type="ECO:0000256" key="2">
    <source>
        <dbReference type="ARBA" id="ARBA00004653"/>
    </source>
</evidence>
<dbReference type="Pfam" id="PF09335">
    <property type="entry name" value="VTT_dom"/>
    <property type="match status" value="1"/>
</dbReference>
<keyword evidence="7 11" id="KW-1133">Transmembrane helix</keyword>
<accession>A0A9P6YWB2</accession>
<proteinExistence type="inferred from homology"/>
<dbReference type="GO" id="GO:0000139">
    <property type="term" value="C:Golgi membrane"/>
    <property type="evidence" value="ECO:0007669"/>
    <property type="project" value="UniProtKB-SubCell"/>
</dbReference>
<keyword evidence="8" id="KW-0333">Golgi apparatus</keyword>
<dbReference type="AlphaFoldDB" id="A0A9P6YWB2"/>
<dbReference type="InterPro" id="IPR051076">
    <property type="entry name" value="Golgi_membrane_TVP38/TMEM64"/>
</dbReference>
<feature type="region of interest" description="Disordered" evidence="10">
    <location>
        <begin position="288"/>
        <end position="311"/>
    </location>
</feature>
<evidence type="ECO:0000259" key="12">
    <source>
        <dbReference type="Pfam" id="PF09335"/>
    </source>
</evidence>
<evidence type="ECO:0000256" key="8">
    <source>
        <dbReference type="ARBA" id="ARBA00023034"/>
    </source>
</evidence>
<evidence type="ECO:0000313" key="14">
    <source>
        <dbReference type="Proteomes" id="UP000740926"/>
    </source>
</evidence>
<comment type="function">
    <text evidence="1">Golgi membrane protein involved in vesicular trafficking and spindle migration.</text>
</comment>
<dbReference type="PANTHER" id="PTHR47549">
    <property type="entry name" value="GOLGI APPARATUS MEMBRANE PROTEIN TVP38-RELATED"/>
    <property type="match status" value="1"/>
</dbReference>
<evidence type="ECO:0000256" key="10">
    <source>
        <dbReference type="SAM" id="MobiDB-lite"/>
    </source>
</evidence>
<evidence type="ECO:0000256" key="9">
    <source>
        <dbReference type="ARBA" id="ARBA00023136"/>
    </source>
</evidence>
<gene>
    <name evidence="13" type="ORF">G6F50_009891</name>
</gene>
<comment type="similarity">
    <text evidence="3">Belongs to the TVP38/TMEM64 family.</text>
</comment>
<dbReference type="Proteomes" id="UP000740926">
    <property type="component" value="Unassembled WGS sequence"/>
</dbReference>
<evidence type="ECO:0000313" key="13">
    <source>
        <dbReference type="EMBL" id="KAG1565634.1"/>
    </source>
</evidence>
<name>A0A9P6YWB2_9FUNG</name>
<feature type="transmembrane region" description="Helical" evidence="11">
    <location>
        <begin position="251"/>
        <end position="271"/>
    </location>
</feature>
<sequence>MSHHSPQDYDKFPTTDSLYNNSNHLFHSQQPSTYSTKLDKLQQFVYKWRWPIFLFILVLFSGILMWIYRREFFEALEVLSHKLKEMGFGGYVLISLLIFTSAFPPIFGYSAYQTLSGYTFGFSTGFPISYLSGLLGASVCFWLSRTCLKLRVTRLLSRYPNIEAAIHAVEKKGFKLFVLIRLSPYPFNLLNFLFGATSIPFTHFVAGTAISLTKIALHVYIGANLTSFAKHILGEDNDEDMTEGEIRAERLKYTTMILGSLISFGVMAYIYRLTKAAIAEANATEESEEMQGFLSHPREDEGEEHGGAAAV</sequence>
<comment type="caution">
    <text evidence="13">The sequence shown here is derived from an EMBL/GenBank/DDBJ whole genome shotgun (WGS) entry which is preliminary data.</text>
</comment>